<evidence type="ECO:0000313" key="3">
    <source>
        <dbReference type="EMBL" id="KAA1081093.1"/>
    </source>
</evidence>
<evidence type="ECO:0000256" key="1">
    <source>
        <dbReference type="SAM" id="MobiDB-lite"/>
    </source>
</evidence>
<dbReference type="EMBL" id="VSWC01000157">
    <property type="protein sequence ID" value="KAA1075056.1"/>
    <property type="molecule type" value="Genomic_DNA"/>
</dbReference>
<evidence type="ECO:0000313" key="7">
    <source>
        <dbReference type="Proteomes" id="UP000325313"/>
    </source>
</evidence>
<dbReference type="EMBL" id="VSWC01000131">
    <property type="protein sequence ID" value="KAA1081093.1"/>
    <property type="molecule type" value="Genomic_DNA"/>
</dbReference>
<evidence type="ECO:0000313" key="6">
    <source>
        <dbReference type="Proteomes" id="UP000324748"/>
    </source>
</evidence>
<dbReference type="EMBL" id="VDEP01000171">
    <property type="protein sequence ID" value="KAA1126562.1"/>
    <property type="molecule type" value="Genomic_DNA"/>
</dbReference>
<proteinExistence type="predicted"/>
<evidence type="ECO:0000313" key="2">
    <source>
        <dbReference type="EMBL" id="KAA1075056.1"/>
    </source>
</evidence>
<feature type="region of interest" description="Disordered" evidence="1">
    <location>
        <begin position="90"/>
        <end position="117"/>
    </location>
</feature>
<evidence type="ECO:0000313" key="5">
    <source>
        <dbReference type="EMBL" id="KAA1131254.1"/>
    </source>
</evidence>
<reference evidence="6 7" key="1">
    <citation type="submission" date="2019-05" db="EMBL/GenBank/DDBJ databases">
        <title>Emergence of the Ug99 lineage of the wheat stem rust pathogen through somatic hybridization.</title>
        <authorList>
            <person name="Li F."/>
            <person name="Upadhyaya N.M."/>
            <person name="Sperschneider J."/>
            <person name="Matny O."/>
            <person name="Nguyen-Phuc H."/>
            <person name="Mago R."/>
            <person name="Raley C."/>
            <person name="Miller M.E."/>
            <person name="Silverstein K.A.T."/>
            <person name="Henningsen E."/>
            <person name="Hirsch C.D."/>
            <person name="Visser B."/>
            <person name="Pretorius Z.A."/>
            <person name="Steffenson B.J."/>
            <person name="Schwessinger B."/>
            <person name="Dodds P.N."/>
            <person name="Figueroa M."/>
        </authorList>
    </citation>
    <scope>NUCLEOTIDE SEQUENCE [LARGE SCALE GENOMIC DNA]</scope>
    <source>
        <strain evidence="2">21-0</strain>
        <strain evidence="4 7">Ug99</strain>
    </source>
</reference>
<sequence length="117" mass="12943">MASGSQAGAKGYTHFRGCGCASALRAEPQHTELLSSHQTHRSNYLFQPWQYASNGFRDGFLEGKIHEKASWSLVIQVLGGFLKLYERSPRPASSSQVDQGGYDPVLDCPAETARRRQ</sequence>
<dbReference type="EMBL" id="VDEP01000104">
    <property type="protein sequence ID" value="KAA1131254.1"/>
    <property type="molecule type" value="Genomic_DNA"/>
</dbReference>
<keyword evidence="6" id="KW-1185">Reference proteome</keyword>
<dbReference type="Proteomes" id="UP000325313">
    <property type="component" value="Unassembled WGS sequence"/>
</dbReference>
<gene>
    <name evidence="2" type="ORF">PGT21_027863</name>
    <name evidence="3" type="ORF">PGT21_029208</name>
    <name evidence="5" type="ORF">PGTUg99_027639</name>
    <name evidence="4" type="ORF">PGTUg99_027803</name>
</gene>
<dbReference type="OrthoDB" id="2507986at2759"/>
<evidence type="ECO:0000313" key="4">
    <source>
        <dbReference type="EMBL" id="KAA1126562.1"/>
    </source>
</evidence>
<dbReference type="AlphaFoldDB" id="A0A5B0MG67"/>
<comment type="caution">
    <text evidence="2">The sequence shown here is derived from an EMBL/GenBank/DDBJ whole genome shotgun (WGS) entry which is preliminary data.</text>
</comment>
<accession>A0A5B0MG67</accession>
<name>A0A5B0MG67_PUCGR</name>
<organism evidence="2 6">
    <name type="scientific">Puccinia graminis f. sp. tritici</name>
    <dbReference type="NCBI Taxonomy" id="56615"/>
    <lineage>
        <taxon>Eukaryota</taxon>
        <taxon>Fungi</taxon>
        <taxon>Dikarya</taxon>
        <taxon>Basidiomycota</taxon>
        <taxon>Pucciniomycotina</taxon>
        <taxon>Pucciniomycetes</taxon>
        <taxon>Pucciniales</taxon>
        <taxon>Pucciniaceae</taxon>
        <taxon>Puccinia</taxon>
    </lineage>
</organism>
<dbReference type="Proteomes" id="UP000324748">
    <property type="component" value="Unassembled WGS sequence"/>
</dbReference>
<protein>
    <submittedName>
        <fullName evidence="2">Uncharacterized protein</fullName>
    </submittedName>
</protein>